<dbReference type="RefSeq" id="WP_216834702.1">
    <property type="nucleotide sequence ID" value="NZ_JAFNJS010000001.1"/>
</dbReference>
<feature type="domain" description="N-acetyltransferase" evidence="1">
    <location>
        <begin position="114"/>
        <end position="248"/>
    </location>
</feature>
<evidence type="ECO:0000259" key="1">
    <source>
        <dbReference type="PROSITE" id="PS51186"/>
    </source>
</evidence>
<dbReference type="EC" id="2.3.-.-" evidence="2"/>
<keyword evidence="3" id="KW-1185">Reference proteome</keyword>
<keyword evidence="2" id="KW-0012">Acyltransferase</keyword>
<proteinExistence type="predicted"/>
<keyword evidence="2" id="KW-0808">Transferase</keyword>
<comment type="caution">
    <text evidence="2">The sequence shown here is derived from an EMBL/GenBank/DDBJ whole genome shotgun (WGS) entry which is preliminary data.</text>
</comment>
<dbReference type="GO" id="GO:0016746">
    <property type="term" value="F:acyltransferase activity"/>
    <property type="evidence" value="ECO:0007669"/>
    <property type="project" value="UniProtKB-KW"/>
</dbReference>
<evidence type="ECO:0000313" key="3">
    <source>
        <dbReference type="Proteomes" id="UP001595420"/>
    </source>
</evidence>
<accession>A0ABV7BQ20</accession>
<gene>
    <name evidence="2" type="ORF">ACFOD3_03715</name>
</gene>
<dbReference type="EMBL" id="JBHRSB010000001">
    <property type="protein sequence ID" value="MFC2998986.1"/>
    <property type="molecule type" value="Genomic_DNA"/>
</dbReference>
<evidence type="ECO:0000313" key="2">
    <source>
        <dbReference type="EMBL" id="MFC2998986.1"/>
    </source>
</evidence>
<sequence>MTTPDILLIEQATLTAVPAPILAFDGPFVFRRFLGGTGRANAACGLDPRPDPDLPARIARAEAFYTSAGQPCRFRSTPLDPEGLTDLLAARGYTAHDHSQVIGGSLAGFARHDPAVRFLTGPAPEWLEVVGTAEHQVPARRAEKARMAELLGVPAAWALLEIDGIAAASAFVTAQGRCAGLFDLAVRREFRRRGLGQRVMAAAGAWGADQGADWAYAQVSCTNLASLAMNAGLGLTEHYRYAYWLKAG</sequence>
<protein>
    <submittedName>
        <fullName evidence="2">GNAT family N-acetyltransferase</fullName>
        <ecNumber evidence="2">2.3.-.-</ecNumber>
    </submittedName>
</protein>
<dbReference type="Proteomes" id="UP001595420">
    <property type="component" value="Unassembled WGS sequence"/>
</dbReference>
<dbReference type="InterPro" id="IPR000182">
    <property type="entry name" value="GNAT_dom"/>
</dbReference>
<dbReference type="Pfam" id="PF24553">
    <property type="entry name" value="Rv0428c_C"/>
    <property type="match status" value="1"/>
</dbReference>
<organism evidence="2 3">
    <name type="scientific">Falsiroseomonas tokyonensis</name>
    <dbReference type="NCBI Taxonomy" id="430521"/>
    <lineage>
        <taxon>Bacteria</taxon>
        <taxon>Pseudomonadati</taxon>
        <taxon>Pseudomonadota</taxon>
        <taxon>Alphaproteobacteria</taxon>
        <taxon>Acetobacterales</taxon>
        <taxon>Roseomonadaceae</taxon>
        <taxon>Falsiroseomonas</taxon>
    </lineage>
</organism>
<dbReference type="InterPro" id="IPR056935">
    <property type="entry name" value="Rv0428c-like_C"/>
</dbReference>
<dbReference type="PROSITE" id="PS51186">
    <property type="entry name" value="GNAT"/>
    <property type="match status" value="1"/>
</dbReference>
<name>A0ABV7BQ20_9PROT</name>
<dbReference type="CDD" id="cd04301">
    <property type="entry name" value="NAT_SF"/>
    <property type="match status" value="1"/>
</dbReference>
<reference evidence="3" key="1">
    <citation type="journal article" date="2019" name="Int. J. Syst. Evol. Microbiol.">
        <title>The Global Catalogue of Microorganisms (GCM) 10K type strain sequencing project: providing services to taxonomists for standard genome sequencing and annotation.</title>
        <authorList>
            <consortium name="The Broad Institute Genomics Platform"/>
            <consortium name="The Broad Institute Genome Sequencing Center for Infectious Disease"/>
            <person name="Wu L."/>
            <person name="Ma J."/>
        </authorList>
    </citation>
    <scope>NUCLEOTIDE SEQUENCE [LARGE SCALE GENOMIC DNA]</scope>
    <source>
        <strain evidence="3">CGMCC 1.16855</strain>
    </source>
</reference>